<keyword evidence="1" id="KW-0808">Transferase</keyword>
<dbReference type="Gene3D" id="3.30.420.10">
    <property type="entry name" value="Ribonuclease H-like superfamily/Ribonuclease H"/>
    <property type="match status" value="1"/>
</dbReference>
<keyword evidence="4" id="KW-0255">Endonuclease</keyword>
<comment type="caution">
    <text evidence="12">The sequence shown here is derived from an EMBL/GenBank/DDBJ whole genome shotgun (WGS) entry which is preliminary data.</text>
</comment>
<dbReference type="Proteomes" id="UP000077671">
    <property type="component" value="Unassembled WGS sequence"/>
</dbReference>
<dbReference type="InterPro" id="IPR041577">
    <property type="entry name" value="RT_RNaseH_2"/>
</dbReference>
<gene>
    <name evidence="12" type="ORF">A4X03_0g7673</name>
</gene>
<dbReference type="Pfam" id="PF17919">
    <property type="entry name" value="RT_RNaseH_2"/>
    <property type="match status" value="1"/>
</dbReference>
<evidence type="ECO:0000313" key="13">
    <source>
        <dbReference type="Proteomes" id="UP000077671"/>
    </source>
</evidence>
<keyword evidence="8" id="KW-0511">Multifunctional enzyme</keyword>
<evidence type="ECO:0000256" key="5">
    <source>
        <dbReference type="ARBA" id="ARBA00022801"/>
    </source>
</evidence>
<evidence type="ECO:0000256" key="1">
    <source>
        <dbReference type="ARBA" id="ARBA00022679"/>
    </source>
</evidence>
<dbReference type="AlphaFoldDB" id="A0A8T8SMG0"/>
<dbReference type="Gene3D" id="1.10.340.70">
    <property type="match status" value="1"/>
</dbReference>
<dbReference type="InterPro" id="IPR036397">
    <property type="entry name" value="RNaseH_sf"/>
</dbReference>
<reference evidence="12" key="1">
    <citation type="submission" date="2016-04" db="EMBL/GenBank/DDBJ databases">
        <authorList>
            <person name="Nguyen H.D."/>
            <person name="Kesanakurti P."/>
            <person name="Cullis J."/>
            <person name="Levesque C.A."/>
            <person name="Hambleton S."/>
        </authorList>
    </citation>
    <scope>NUCLEOTIDE SEQUENCE</scope>
    <source>
        <strain evidence="12">DAOMC 238032</strain>
    </source>
</reference>
<dbReference type="PROSITE" id="PS50994">
    <property type="entry name" value="INTEGRASE"/>
    <property type="match status" value="1"/>
</dbReference>
<proteinExistence type="predicted"/>
<dbReference type="InterPro" id="IPR050951">
    <property type="entry name" value="Retrovirus_Pol_polyprotein"/>
</dbReference>
<keyword evidence="9" id="KW-0175">Coiled coil</keyword>
<dbReference type="GO" id="GO:0016787">
    <property type="term" value="F:hydrolase activity"/>
    <property type="evidence" value="ECO:0007669"/>
    <property type="project" value="UniProtKB-KW"/>
</dbReference>
<dbReference type="SUPFAM" id="SSF53098">
    <property type="entry name" value="Ribonuclease H-like"/>
    <property type="match status" value="1"/>
</dbReference>
<evidence type="ECO:0000256" key="6">
    <source>
        <dbReference type="ARBA" id="ARBA00022884"/>
    </source>
</evidence>
<evidence type="ECO:0000256" key="9">
    <source>
        <dbReference type="SAM" id="Coils"/>
    </source>
</evidence>
<dbReference type="PANTHER" id="PTHR37984:SF5">
    <property type="entry name" value="PROTEIN NYNRIN-LIKE"/>
    <property type="match status" value="1"/>
</dbReference>
<evidence type="ECO:0000256" key="10">
    <source>
        <dbReference type="SAM" id="MobiDB-lite"/>
    </source>
</evidence>
<evidence type="ECO:0000256" key="7">
    <source>
        <dbReference type="ARBA" id="ARBA00022918"/>
    </source>
</evidence>
<sequence length="796" mass="87883">MHICCAQPHVARQESVWCRRRRLARSSEGGSNPGPPSHIARALPHSRLIYWAFIPRFAEIAAPLTRLLKGWRYESADGNTRLVNAEGRAVSAAKVPLSWGSEQQASFEALRAAIANPPVLAHPDPSRPYILYTDASKGALAAILHQVTTTAALVPIDPVGAHLNTLSVSQLPSSIARDRWAVWLSEDKFFAPILRRAQDRPASDDEWVLRDSVLVRRSDDRIALPAAGLSVVLRHAHDQGGHFGFWKTFLAVRKHFWRPQLSTAVRAWVKHCDSCRRTKSSPKTGMLDISTDPTLPFDHISLDLIYGFPRSRAGNDAALVIQDLFLRMVILEPCAKEITADGVAAIVSNRVLRFGWRPRRLVSDSEARVSGSVMMALCESLGAVSTPSSPYHQQANSVERVIQTVHRVLQVMALPSKSHWDRRLLPSVELAINSSPSSVTGHRPFDLIFISHPTIVHAIFDSEEHLGVGSFEERLSAAQDRLDEARQHIVTARVEQKRRYDSRRATPALVAPGMSAWIRLRDRPVAGAVSDQLDARKLGPFPVEEVLSAHRVRLTLPPHLGIDPVFNIEQIDIDAATDDPFAADRSELPVDPRVGDAEEPAGFPDSLTIGEDTDVVEDDDLALPPRVRRHPAALGDFVLGTVRSSASDELDDLLRGPLPRPRVFQQGNDRLLLTERPVAFLSRLTSPAESKLVAAELELVCFTWAHRKLAHLLEGAFTTVTTDHSPMERMLRSTTNIPYGPTITRCRAEIMPHLANLRFLYRPGARHTNADALSRLPVADQGRSASDGGDVLATSS</sequence>
<keyword evidence="5" id="KW-0378">Hydrolase</keyword>
<evidence type="ECO:0000259" key="11">
    <source>
        <dbReference type="PROSITE" id="PS50994"/>
    </source>
</evidence>
<dbReference type="InterPro" id="IPR043502">
    <property type="entry name" value="DNA/RNA_pol_sf"/>
</dbReference>
<dbReference type="PANTHER" id="PTHR37984">
    <property type="entry name" value="PROTEIN CBG26694"/>
    <property type="match status" value="1"/>
</dbReference>
<keyword evidence="7" id="KW-0695">RNA-directed DNA polymerase</keyword>
<reference evidence="12" key="2">
    <citation type="journal article" date="2019" name="IMA Fungus">
        <title>Genome sequencing and comparison of five Tilletia species to identify candidate genes for the detection of regulated species infecting wheat.</title>
        <authorList>
            <person name="Nguyen H.D.T."/>
            <person name="Sultana T."/>
            <person name="Kesanakurti P."/>
            <person name="Hambleton S."/>
        </authorList>
    </citation>
    <scope>NUCLEOTIDE SEQUENCE</scope>
    <source>
        <strain evidence="12">DAOMC 238032</strain>
    </source>
</reference>
<evidence type="ECO:0000256" key="4">
    <source>
        <dbReference type="ARBA" id="ARBA00022759"/>
    </source>
</evidence>
<dbReference type="InterPro" id="IPR041588">
    <property type="entry name" value="Integrase_H2C2"/>
</dbReference>
<organism evidence="12 13">
    <name type="scientific">Tilletia caries</name>
    <name type="common">wheat bunt fungus</name>
    <dbReference type="NCBI Taxonomy" id="13290"/>
    <lineage>
        <taxon>Eukaryota</taxon>
        <taxon>Fungi</taxon>
        <taxon>Dikarya</taxon>
        <taxon>Basidiomycota</taxon>
        <taxon>Ustilaginomycotina</taxon>
        <taxon>Exobasidiomycetes</taxon>
        <taxon>Tilletiales</taxon>
        <taxon>Tilletiaceae</taxon>
        <taxon>Tilletia</taxon>
    </lineage>
</organism>
<dbReference type="Pfam" id="PF17917">
    <property type="entry name" value="RT_RNaseH"/>
    <property type="match status" value="1"/>
</dbReference>
<feature type="domain" description="Integrase catalytic" evidence="11">
    <location>
        <begin position="292"/>
        <end position="452"/>
    </location>
</feature>
<dbReference type="GO" id="GO:0003964">
    <property type="term" value="F:RNA-directed DNA polymerase activity"/>
    <property type="evidence" value="ECO:0007669"/>
    <property type="project" value="UniProtKB-KW"/>
</dbReference>
<dbReference type="InterPro" id="IPR001584">
    <property type="entry name" value="Integrase_cat-core"/>
</dbReference>
<dbReference type="GO" id="GO:0015074">
    <property type="term" value="P:DNA integration"/>
    <property type="evidence" value="ECO:0007669"/>
    <property type="project" value="InterPro"/>
</dbReference>
<protein>
    <recommendedName>
        <fullName evidence="11">Integrase catalytic domain-containing protein</fullName>
    </recommendedName>
</protein>
<dbReference type="Gene3D" id="3.30.70.270">
    <property type="match status" value="1"/>
</dbReference>
<keyword evidence="2" id="KW-0548">Nucleotidyltransferase</keyword>
<evidence type="ECO:0000256" key="2">
    <source>
        <dbReference type="ARBA" id="ARBA00022695"/>
    </source>
</evidence>
<evidence type="ECO:0000256" key="3">
    <source>
        <dbReference type="ARBA" id="ARBA00022722"/>
    </source>
</evidence>
<dbReference type="SUPFAM" id="SSF56672">
    <property type="entry name" value="DNA/RNA polymerases"/>
    <property type="match status" value="2"/>
</dbReference>
<keyword evidence="6" id="KW-0694">RNA-binding</keyword>
<evidence type="ECO:0000313" key="12">
    <source>
        <dbReference type="EMBL" id="KAE8243812.1"/>
    </source>
</evidence>
<feature type="region of interest" description="Disordered" evidence="10">
    <location>
        <begin position="589"/>
        <end position="610"/>
    </location>
</feature>
<name>A0A8T8SMG0_9BASI</name>
<dbReference type="Pfam" id="PF17921">
    <property type="entry name" value="Integrase_H2C2"/>
    <property type="match status" value="1"/>
</dbReference>
<feature type="coiled-coil region" evidence="9">
    <location>
        <begin position="468"/>
        <end position="495"/>
    </location>
</feature>
<keyword evidence="3" id="KW-0540">Nuclease</keyword>
<dbReference type="GO" id="GO:0005634">
    <property type="term" value="C:nucleus"/>
    <property type="evidence" value="ECO:0007669"/>
    <property type="project" value="UniProtKB-ARBA"/>
</dbReference>
<dbReference type="InterPro" id="IPR012337">
    <property type="entry name" value="RNaseH-like_sf"/>
</dbReference>
<dbReference type="EMBL" id="LWDD02001921">
    <property type="protein sequence ID" value="KAE8243812.1"/>
    <property type="molecule type" value="Genomic_DNA"/>
</dbReference>
<dbReference type="GO" id="GO:0004519">
    <property type="term" value="F:endonuclease activity"/>
    <property type="evidence" value="ECO:0007669"/>
    <property type="project" value="UniProtKB-KW"/>
</dbReference>
<dbReference type="InterPro" id="IPR041373">
    <property type="entry name" value="RT_RNaseH"/>
</dbReference>
<evidence type="ECO:0000256" key="8">
    <source>
        <dbReference type="ARBA" id="ARBA00023268"/>
    </source>
</evidence>
<dbReference type="InterPro" id="IPR043128">
    <property type="entry name" value="Rev_trsase/Diguanyl_cyclase"/>
</dbReference>
<dbReference type="GO" id="GO:0003723">
    <property type="term" value="F:RNA binding"/>
    <property type="evidence" value="ECO:0007669"/>
    <property type="project" value="UniProtKB-KW"/>
</dbReference>
<accession>A0A8T8SMG0</accession>